<sequence>MPAANSLKIFRSLFQIMYRLYRGVVFIFSTSHTSVVFPYFPLSLFDVITDFLSRTLYVTIVHYPLPHTVLCINEPSQSAPVPFVPHIIKGLHHDGHWHVSGKRTGCRRCFVHAADYRRYGKWSSRICSGCVPPLSGYFARAKKPAGERGSLKTFL</sequence>
<proteinExistence type="predicted"/>
<keyword evidence="1" id="KW-0472">Membrane</keyword>
<keyword evidence="1" id="KW-0812">Transmembrane</keyword>
<accession>A0A6N3HB77</accession>
<reference evidence="2" key="1">
    <citation type="submission" date="2019-11" db="EMBL/GenBank/DDBJ databases">
        <authorList>
            <person name="Feng L."/>
        </authorList>
    </citation>
    <scope>NUCLEOTIDE SEQUENCE</scope>
    <source>
        <strain evidence="2">PmerdaeLFYP103</strain>
    </source>
</reference>
<dbReference type="EMBL" id="CACRUV010000050">
    <property type="protein sequence ID" value="VYU73712.1"/>
    <property type="molecule type" value="Genomic_DNA"/>
</dbReference>
<evidence type="ECO:0000256" key="1">
    <source>
        <dbReference type="SAM" id="Phobius"/>
    </source>
</evidence>
<gene>
    <name evidence="2" type="ORF">PMLFYP103_03559</name>
</gene>
<name>A0A6N3HB77_9BACT</name>
<feature type="transmembrane region" description="Helical" evidence="1">
    <location>
        <begin position="20"/>
        <end position="40"/>
    </location>
</feature>
<organism evidence="2">
    <name type="scientific">Parabacteroides merdae</name>
    <dbReference type="NCBI Taxonomy" id="46503"/>
    <lineage>
        <taxon>Bacteria</taxon>
        <taxon>Pseudomonadati</taxon>
        <taxon>Bacteroidota</taxon>
        <taxon>Bacteroidia</taxon>
        <taxon>Bacteroidales</taxon>
        <taxon>Tannerellaceae</taxon>
        <taxon>Parabacteroides</taxon>
    </lineage>
</organism>
<keyword evidence="1" id="KW-1133">Transmembrane helix</keyword>
<evidence type="ECO:0000313" key="2">
    <source>
        <dbReference type="EMBL" id="VYU73712.1"/>
    </source>
</evidence>
<dbReference type="AlphaFoldDB" id="A0A6N3HB77"/>
<protein>
    <submittedName>
        <fullName evidence="2">Uncharacterized protein</fullName>
    </submittedName>
</protein>